<dbReference type="InterPro" id="IPR000807">
    <property type="entry name" value="ImidazoleglycerolP_deHydtase"/>
</dbReference>
<evidence type="ECO:0000256" key="1">
    <source>
        <dbReference type="SAM" id="MobiDB-lite"/>
    </source>
</evidence>
<sequence length="144" mass="16163">MELLSPNSLPPTRLLQTLEQSRVRVFPTYKSGAPNPTLRRFWSPRLSRRAPPSMAAALSSHENNSPVATPKSRTSSPLPVFSSQIGSFRRVFTLHTDSLLWQALLQALGDRKGIYRFGHFAAPLDEAAIEVILVYFCFCITNLY</sequence>
<dbReference type="EMBL" id="AMZH03021347">
    <property type="protein sequence ID" value="RRT38284.1"/>
    <property type="molecule type" value="Genomic_DNA"/>
</dbReference>
<evidence type="ECO:0000313" key="2">
    <source>
        <dbReference type="EMBL" id="RRT38284.1"/>
    </source>
</evidence>
<feature type="compositionally biased region" description="Polar residues" evidence="1">
    <location>
        <begin position="60"/>
        <end position="75"/>
    </location>
</feature>
<protein>
    <submittedName>
        <fullName evidence="2">Uncharacterized protein</fullName>
    </submittedName>
</protein>
<dbReference type="Proteomes" id="UP000287651">
    <property type="component" value="Unassembled WGS sequence"/>
</dbReference>
<dbReference type="AlphaFoldDB" id="A0A426XFP0"/>
<organism evidence="2 3">
    <name type="scientific">Ensete ventricosum</name>
    <name type="common">Abyssinian banana</name>
    <name type="synonym">Musa ensete</name>
    <dbReference type="NCBI Taxonomy" id="4639"/>
    <lineage>
        <taxon>Eukaryota</taxon>
        <taxon>Viridiplantae</taxon>
        <taxon>Streptophyta</taxon>
        <taxon>Embryophyta</taxon>
        <taxon>Tracheophyta</taxon>
        <taxon>Spermatophyta</taxon>
        <taxon>Magnoliopsida</taxon>
        <taxon>Liliopsida</taxon>
        <taxon>Zingiberales</taxon>
        <taxon>Musaceae</taxon>
        <taxon>Ensete</taxon>
    </lineage>
</organism>
<reference evidence="2 3" key="1">
    <citation type="journal article" date="2014" name="Agronomy (Basel)">
        <title>A Draft Genome Sequence for Ensete ventricosum, the Drought-Tolerant Tree Against Hunger.</title>
        <authorList>
            <person name="Harrison J."/>
            <person name="Moore K.A."/>
            <person name="Paszkiewicz K."/>
            <person name="Jones T."/>
            <person name="Grant M."/>
            <person name="Ambacheew D."/>
            <person name="Muzemil S."/>
            <person name="Studholme D.J."/>
        </authorList>
    </citation>
    <scope>NUCLEOTIDE SEQUENCE [LARGE SCALE GENOMIC DNA]</scope>
</reference>
<comment type="caution">
    <text evidence="2">The sequence shown here is derived from an EMBL/GenBank/DDBJ whole genome shotgun (WGS) entry which is preliminary data.</text>
</comment>
<accession>A0A426XFP0</accession>
<dbReference type="Pfam" id="PF00475">
    <property type="entry name" value="IGPD"/>
    <property type="match status" value="1"/>
</dbReference>
<dbReference type="GO" id="GO:0004424">
    <property type="term" value="F:imidazoleglycerol-phosphate dehydratase activity"/>
    <property type="evidence" value="ECO:0007669"/>
    <property type="project" value="InterPro"/>
</dbReference>
<feature type="region of interest" description="Disordered" evidence="1">
    <location>
        <begin position="52"/>
        <end position="75"/>
    </location>
</feature>
<evidence type="ECO:0000313" key="3">
    <source>
        <dbReference type="Proteomes" id="UP000287651"/>
    </source>
</evidence>
<proteinExistence type="predicted"/>
<gene>
    <name evidence="2" type="ORF">B296_00057464</name>
</gene>
<name>A0A426XFP0_ENSVE</name>
<dbReference type="GO" id="GO:0000105">
    <property type="term" value="P:L-histidine biosynthetic process"/>
    <property type="evidence" value="ECO:0007669"/>
    <property type="project" value="InterPro"/>
</dbReference>